<accession>A0AC61S5W4</accession>
<evidence type="ECO:0000313" key="2">
    <source>
        <dbReference type="Proteomes" id="UP000305401"/>
    </source>
</evidence>
<keyword evidence="1" id="KW-0540">Nuclease</keyword>
<keyword evidence="1" id="KW-0255">Endonuclease</keyword>
<gene>
    <name evidence="1" type="ORF">E5990_04925</name>
</gene>
<protein>
    <submittedName>
        <fullName evidence="1">Endonuclease</fullName>
    </submittedName>
</protein>
<reference evidence="1" key="1">
    <citation type="submission" date="2019-04" db="EMBL/GenBank/DDBJ databases">
        <title>Microbes associate with the intestines of laboratory mice.</title>
        <authorList>
            <person name="Navarre W."/>
            <person name="Wong E."/>
            <person name="Huang K.C."/>
            <person name="Tropini C."/>
            <person name="Ng K."/>
            <person name="Yu B."/>
        </authorList>
    </citation>
    <scope>NUCLEOTIDE SEQUENCE</scope>
    <source>
        <strain evidence="1">NM86_A22</strain>
    </source>
</reference>
<organism evidence="1 2">
    <name type="scientific">Muribaculum caecicola</name>
    <dbReference type="NCBI Taxonomy" id="3038144"/>
    <lineage>
        <taxon>Bacteria</taxon>
        <taxon>Pseudomonadati</taxon>
        <taxon>Bacteroidota</taxon>
        <taxon>Bacteroidia</taxon>
        <taxon>Bacteroidales</taxon>
        <taxon>Muribaculaceae</taxon>
        <taxon>Muribaculum</taxon>
    </lineage>
</organism>
<dbReference type="Proteomes" id="UP000305401">
    <property type="component" value="Unassembled WGS sequence"/>
</dbReference>
<keyword evidence="2" id="KW-1185">Reference proteome</keyword>
<proteinExistence type="predicted"/>
<dbReference type="EMBL" id="SSTG01000042">
    <property type="protein sequence ID" value="THG52704.1"/>
    <property type="molecule type" value="Genomic_DNA"/>
</dbReference>
<comment type="caution">
    <text evidence="1">The sequence shown here is derived from an EMBL/GenBank/DDBJ whole genome shotgun (WGS) entry which is preliminary data.</text>
</comment>
<keyword evidence="1" id="KW-0378">Hydrolase</keyword>
<name>A0AC61S5W4_9BACT</name>
<sequence length="2076" mass="230949">MTRLLYILFILLGSISAAIGKTLPEETNDYDGQFAGWTDEEYIDYEDSIFTGLYSPVLVQRTDSQTVTTPLPPSVWTPVSPVPDAVVLDKTKEVGQIVIKSGTTPTGAKTYQVPISVYPGINGFNPSLALAYNSQQGNSIAGKGWGISGLSAITRGGKNIYHDAITQGVSMDNGDSFFLDGVRLIKVGEDEGYILYESEHGNIKVKGFTSGNVMKCFEVFYPDGSKGTFGYTYSSENYLVYPLTYLSDINNNSINYNYEFSDNHYRITKITYGRCSVLFQYTTSRPDPVLSYSGGVKMQETKLLYKIVCKLNAIVLGTYTLDYYNDSSVSLLSSISYSSAEKYYNPLRFYYGEGNAPVLFDSDYTHLTEWYKSENPNMIKIVKGKFDYNSGNDGIISLPNRNPYWKHYRNHTAFRHSQNRFDNKYKDDEKIFIYSDLNRSWAAPMPNLVTEKGFIDILCADLGGNRNEDIIKINNSVVNNTDHVTFKVFRASASLGLVNSYTRSFSFPTVHIDADNGKSIQPKFYYTGDFNGDGKMEILAISVHQPFGDTDKPSVCYIFDLAGNRILYKGHIFPYNVEFVGTRQPDAQKAINNSDRFFVMDYDGDGKTDLCHIDETGINIYTFVVRAGIFASRKVATSNILTKADLANRDIFIGEFNGDGLMDLLVSPSNETDSREWAIFNSKGDGQFEKNTFECAPNIKDINSGFITQDVDGDGLTDLVHYDVDDFVAYFAKNNSFTNGVRSFQDIRYSIPVPANINSGNCSNQLVCLKDGTVTRYSYNRNYVEATQITGMLNSLGVIEKNSYRFINSENNPAGFYIRDNDAVFPYVDILEPVPVIARSEVVVNGQSVDYNEFKYADAVVHRQGRGFCGFTRITSTNKRGQELVQTFDPFNFGLLKNETFPTYKKEYVYTVNVLPDKIAKINLTHKSETDLLKGFSSATSYQYDEFGYPLQEHTVYSDGLDVRKTNTYSSSTAIENGYNLGFLTNQTVTITRNGSSYTERVFVQEHNRRLPLKTVYYKDGNQVRQQICSYNQRGSTLSETTQYYESANSNTTAYTYDVYGRVIKETGPLGLTNEFSYNRQGQLSAILDSRGNTTTFEYDGFGREKIVTNPDGTIVATQYSWVDEQSPGLYAVTRSATGEPTVKTVYDALNREVRSCETRFDNSVVNVDRQYDAYGNLSKVSLPFCGNTASAWNEYGYDQYDRITYLKKASGKQVSYSYNSSSVTVAENGVATTKEYDVEGNLVSVTDPNGTIDYALAADGQISSITISDDIVTTFSYDKYRRKISVDDPSKGITSYSYDSAGNIAAEINADNDTVRYEYDIYDRIIKKIAPELSTTYTYNEFDDIVSVLSDNGTSKTFKYDTCGRIITAKEYGTDEKWLQKDYSYESGNISAVKYTTQLGALATESHYYSNGHLYDVKLNEKISVFKLVKENALGQSVEILTGDITRKYSFTEYGLPTGRSASGKDAVYQDFSYVFDPLKTNLLSRTDNTRNLTENFDYDVFNRLTGYGNETASYDEKGNITEKTDVGSFEYSHPEKPYAITGVSLATSSIPSISQDIAYTSFSRPKQITENGKTATFTYNAAFDRVKMMVSDCGKSILTRYYLGNCYELEVADNIHKETLYLCGDYYSAPAVVVKHSLFAETGPKYPASVLNDIDIQEPSPGIGDMSEEAPNYRLYFIIRDYLGSVTHVVSSLNGKIEQELGYDAWGRLRHPSTLETYSPGKEPALFLSRGYTGHEHLPLFGLINMNARLYDPVLGRFLSPDPFVQNYDWLQNYNRYTYALNNPLCYVDEDGRIFWAVVGVAAAIGGVVNLATHWDEIASAGGWNGVLKGASYFLSGAVAGGAGAVVSIGVAVGFGSALSITAASYSAASMGFIPGVVQGAAGGLTSGFLLGTSNSLIDGKGLGTSLGNGLSEGVSSGIFGGLLGGASGGINAVRNGKNFWNGSGTSNRDRIISEILSEEPAVTSATSQEVAESSDKGPYTIYEGYEVKKVNGKEVREVKYVGITKRDPEIRYDEHRRSGTNRATLKFHSVDDAQNLLEARIKEQMKINKYGLENLYNKRNEIALKHWKKFGIH</sequence>
<evidence type="ECO:0000313" key="1">
    <source>
        <dbReference type="EMBL" id="THG52704.1"/>
    </source>
</evidence>